<dbReference type="KEGG" id="fcy:FRACYDRAFT_241980"/>
<dbReference type="AlphaFoldDB" id="A0A1E7F619"/>
<dbReference type="PANTHER" id="PTHR16148">
    <property type="entry name" value="NF-KAPPA-B-REPRESSING FACTOR-RELATED"/>
    <property type="match status" value="1"/>
</dbReference>
<dbReference type="EMBL" id="KV784361">
    <property type="protein sequence ID" value="OEU13638.1"/>
    <property type="molecule type" value="Genomic_DNA"/>
</dbReference>
<dbReference type="PANTHER" id="PTHR16148:SF14">
    <property type="entry name" value="MYND-TYPE DOMAIN-CONTAINING PROTEIN"/>
    <property type="match status" value="1"/>
</dbReference>
<proteinExistence type="predicted"/>
<reference evidence="1 2" key="1">
    <citation type="submission" date="2016-09" db="EMBL/GenBank/DDBJ databases">
        <title>Extensive genetic diversity and differential bi-allelic expression allows diatom success in the polar Southern Ocean.</title>
        <authorList>
            <consortium name="DOE Joint Genome Institute"/>
            <person name="Mock T."/>
            <person name="Otillar R.P."/>
            <person name="Strauss J."/>
            <person name="Dupont C."/>
            <person name="Frickenhaus S."/>
            <person name="Maumus F."/>
            <person name="Mcmullan M."/>
            <person name="Sanges R."/>
            <person name="Schmutz J."/>
            <person name="Toseland A."/>
            <person name="Valas R."/>
            <person name="Veluchamy A."/>
            <person name="Ward B.J."/>
            <person name="Allen A."/>
            <person name="Barry K."/>
            <person name="Falciatore A."/>
            <person name="Ferrante M."/>
            <person name="Fortunato A.E."/>
            <person name="Gloeckner G."/>
            <person name="Gruber A."/>
            <person name="Hipkin R."/>
            <person name="Janech M."/>
            <person name="Kroth P."/>
            <person name="Leese F."/>
            <person name="Lindquist E."/>
            <person name="Lyon B.R."/>
            <person name="Martin J."/>
            <person name="Mayer C."/>
            <person name="Parker M."/>
            <person name="Quesneville H."/>
            <person name="Raymond J."/>
            <person name="Uhlig C."/>
            <person name="Valentin K.U."/>
            <person name="Worden A.Z."/>
            <person name="Armbrust E.V."/>
            <person name="Bowler C."/>
            <person name="Green B."/>
            <person name="Moulton V."/>
            <person name="Van Oosterhout C."/>
            <person name="Grigoriev I."/>
        </authorList>
    </citation>
    <scope>NUCLEOTIDE SEQUENCE [LARGE SCALE GENOMIC DNA]</scope>
    <source>
        <strain evidence="1 2">CCMP1102</strain>
    </source>
</reference>
<dbReference type="OrthoDB" id="49582at2759"/>
<dbReference type="Proteomes" id="UP000095751">
    <property type="component" value="Unassembled WGS sequence"/>
</dbReference>
<protein>
    <submittedName>
        <fullName evidence="1">Uncharacterized protein</fullName>
    </submittedName>
</protein>
<keyword evidence="2" id="KW-1185">Reference proteome</keyword>
<organism evidence="1 2">
    <name type="scientific">Fragilariopsis cylindrus CCMP1102</name>
    <dbReference type="NCBI Taxonomy" id="635003"/>
    <lineage>
        <taxon>Eukaryota</taxon>
        <taxon>Sar</taxon>
        <taxon>Stramenopiles</taxon>
        <taxon>Ochrophyta</taxon>
        <taxon>Bacillariophyta</taxon>
        <taxon>Bacillariophyceae</taxon>
        <taxon>Bacillariophycidae</taxon>
        <taxon>Bacillariales</taxon>
        <taxon>Bacillariaceae</taxon>
        <taxon>Fragilariopsis</taxon>
    </lineage>
</organism>
<sequence length="635" mass="70529">MLLKILSDTLTTFDQVCVVLDNNKNINSDENTSINNDNNGVNNSLLEYYDCFRRCAVTLLAFDDGSNNNNNNNEKDGNSATSSLNIISPHHLSPSLSLPISTSASLMTPSSSVNVHKNDNLDISYLSTQGWIDPNNTKYVSQLVDDIWNKMLSLLLLNRRQVEEVRQSKLLQRKSVLKILGGASPLLRDVRAHFFGRDMHGVEELLTQQQQEETVSASSVVIRMGRRVVNTTTKKHTSRSNSNDDPPYQMIPSRIAVAVNALRLLLTPDMTLLEQNDYQDDVVDVSSYGYRIIREKILEDVFPICASLVDSTNTTYSTLGAAGFLLVTDVLLQSQLKDTTIHDVVDDDRRKILKCNNNDGNNNNNNNDNALLNFMENTLSVLERAFQSSEGHGPVVVTIGRAQSKLFEIMLRRKEKNEDCHYDDHVRRRRRTVTGHWLTRLEKSSYRPTSEEQCLELLLGGILPLLSQHAIDRNNEADAIEVGRMGLAALLPLTTMTTTDGMGELWGDETTRKTQMASMVALINLMFAAHLIMPCHGGKIMSNLLAAAATATPITNGNKNDGWSEEKSPKTPTAASIRSMAVLTAAIALNICGPKFAGELVQSIEKDHEQYQQNILTVVSEVCKLAGDLTVREQI</sequence>
<evidence type="ECO:0000313" key="1">
    <source>
        <dbReference type="EMBL" id="OEU13638.1"/>
    </source>
</evidence>
<dbReference type="InParanoid" id="A0A1E7F619"/>
<name>A0A1E7F619_9STRA</name>
<evidence type="ECO:0000313" key="2">
    <source>
        <dbReference type="Proteomes" id="UP000095751"/>
    </source>
</evidence>
<accession>A0A1E7F619</accession>
<gene>
    <name evidence="1" type="ORF">FRACYDRAFT_241980</name>
</gene>